<keyword evidence="4" id="KW-0547">Nucleotide-binding</keyword>
<organism evidence="10 11">
    <name type="scientific">Candidatus Avoscillospira avicola</name>
    <dbReference type="NCBI Taxonomy" id="2840706"/>
    <lineage>
        <taxon>Bacteria</taxon>
        <taxon>Bacillati</taxon>
        <taxon>Bacillota</taxon>
        <taxon>Clostridia</taxon>
        <taxon>Eubacteriales</taxon>
        <taxon>Oscillospiraceae</taxon>
        <taxon>Oscillospiraceae incertae sedis</taxon>
        <taxon>Candidatus Avoscillospira</taxon>
    </lineage>
</organism>
<evidence type="ECO:0000313" key="10">
    <source>
        <dbReference type="EMBL" id="HIR50833.1"/>
    </source>
</evidence>
<dbReference type="InterPro" id="IPR011009">
    <property type="entry name" value="Kinase-like_dom_sf"/>
</dbReference>
<dbReference type="PANTHER" id="PTHR24363">
    <property type="entry name" value="SERINE/THREONINE PROTEIN KINASE"/>
    <property type="match status" value="1"/>
</dbReference>
<keyword evidence="5 10" id="KW-0418">Kinase</keyword>
<dbReference type="Gene3D" id="1.10.510.10">
    <property type="entry name" value="Transferase(Phosphotransferase) domain 1"/>
    <property type="match status" value="1"/>
</dbReference>
<comment type="catalytic activity">
    <reaction evidence="7">
        <text>L-threonyl-[protein] + ATP = O-phospho-L-threonyl-[protein] + ADP + H(+)</text>
        <dbReference type="Rhea" id="RHEA:46608"/>
        <dbReference type="Rhea" id="RHEA-COMP:11060"/>
        <dbReference type="Rhea" id="RHEA-COMP:11605"/>
        <dbReference type="ChEBI" id="CHEBI:15378"/>
        <dbReference type="ChEBI" id="CHEBI:30013"/>
        <dbReference type="ChEBI" id="CHEBI:30616"/>
        <dbReference type="ChEBI" id="CHEBI:61977"/>
        <dbReference type="ChEBI" id="CHEBI:456216"/>
        <dbReference type="EC" id="2.7.11.1"/>
    </reaction>
</comment>
<reference evidence="10" key="2">
    <citation type="journal article" date="2021" name="PeerJ">
        <title>Extensive microbial diversity within the chicken gut microbiome revealed by metagenomics and culture.</title>
        <authorList>
            <person name="Gilroy R."/>
            <person name="Ravi A."/>
            <person name="Getino M."/>
            <person name="Pursley I."/>
            <person name="Horton D.L."/>
            <person name="Alikhan N.F."/>
            <person name="Baker D."/>
            <person name="Gharbi K."/>
            <person name="Hall N."/>
            <person name="Watson M."/>
            <person name="Adriaenssens E.M."/>
            <person name="Foster-Nyarko E."/>
            <person name="Jarju S."/>
            <person name="Secka A."/>
            <person name="Antonio M."/>
            <person name="Oren A."/>
            <person name="Chaudhuri R.R."/>
            <person name="La Ragione R."/>
            <person name="Hildebrand F."/>
            <person name="Pallen M.J."/>
        </authorList>
    </citation>
    <scope>NUCLEOTIDE SEQUENCE</scope>
    <source>
        <strain evidence="10">ChiBcec15-4380</strain>
    </source>
</reference>
<dbReference type="PROSITE" id="PS50011">
    <property type="entry name" value="PROTEIN_KINASE_DOM"/>
    <property type="match status" value="1"/>
</dbReference>
<protein>
    <recommendedName>
        <fullName evidence="1">non-specific serine/threonine protein kinase</fullName>
        <ecNumber evidence="1">2.7.11.1</ecNumber>
    </recommendedName>
</protein>
<dbReference type="EMBL" id="DVHE01000048">
    <property type="protein sequence ID" value="HIR50833.1"/>
    <property type="molecule type" value="Genomic_DNA"/>
</dbReference>
<dbReference type="SUPFAM" id="SSF56112">
    <property type="entry name" value="Protein kinase-like (PK-like)"/>
    <property type="match status" value="1"/>
</dbReference>
<evidence type="ECO:0000256" key="2">
    <source>
        <dbReference type="ARBA" id="ARBA00022527"/>
    </source>
</evidence>
<comment type="catalytic activity">
    <reaction evidence="8">
        <text>L-seryl-[protein] + ATP = O-phospho-L-seryl-[protein] + ADP + H(+)</text>
        <dbReference type="Rhea" id="RHEA:17989"/>
        <dbReference type="Rhea" id="RHEA-COMP:9863"/>
        <dbReference type="Rhea" id="RHEA-COMP:11604"/>
        <dbReference type="ChEBI" id="CHEBI:15378"/>
        <dbReference type="ChEBI" id="CHEBI:29999"/>
        <dbReference type="ChEBI" id="CHEBI:30616"/>
        <dbReference type="ChEBI" id="CHEBI:83421"/>
        <dbReference type="ChEBI" id="CHEBI:456216"/>
        <dbReference type="EC" id="2.7.11.1"/>
    </reaction>
</comment>
<reference evidence="10" key="1">
    <citation type="submission" date="2020-10" db="EMBL/GenBank/DDBJ databases">
        <authorList>
            <person name="Gilroy R."/>
        </authorList>
    </citation>
    <scope>NUCLEOTIDE SEQUENCE</scope>
    <source>
        <strain evidence="10">ChiBcec15-4380</strain>
    </source>
</reference>
<dbReference type="SMART" id="SM00220">
    <property type="entry name" value="S_TKc"/>
    <property type="match status" value="1"/>
</dbReference>
<dbReference type="Proteomes" id="UP000824239">
    <property type="component" value="Unassembled WGS sequence"/>
</dbReference>
<sequence length="235" mass="26075">MELYTSLLEALEREYDTIRCLKESPRGCVTLLRHRQSGTRLLFRRFTGSGAVYRRLLPLSSPHLPQILEVAEAGDQVAVVEEYVEGDTLSSLLEAECLRPAVARRIARELCQALWVLHGLGAVHRDVKPENVILRGSEAVLIDFDASRLVKPRQEADTQVLGTTGYAPPEQYGLSQTDGRADIYALGVLLNVMLTGQHPSRALAGGQLGRVVRKCTMMNPQNRYPDVLRLMEALG</sequence>
<evidence type="ECO:0000256" key="5">
    <source>
        <dbReference type="ARBA" id="ARBA00022777"/>
    </source>
</evidence>
<dbReference type="GO" id="GO:0004674">
    <property type="term" value="F:protein serine/threonine kinase activity"/>
    <property type="evidence" value="ECO:0007669"/>
    <property type="project" value="UniProtKB-KW"/>
</dbReference>
<keyword evidence="6" id="KW-0067">ATP-binding</keyword>
<accession>A0A9D1DHS3</accession>
<evidence type="ECO:0000259" key="9">
    <source>
        <dbReference type="PROSITE" id="PS50011"/>
    </source>
</evidence>
<keyword evidence="3" id="KW-0808">Transferase</keyword>
<keyword evidence="2 10" id="KW-0723">Serine/threonine-protein kinase</keyword>
<evidence type="ECO:0000256" key="4">
    <source>
        <dbReference type="ARBA" id="ARBA00022741"/>
    </source>
</evidence>
<feature type="domain" description="Protein kinase" evidence="9">
    <location>
        <begin position="1"/>
        <end position="235"/>
    </location>
</feature>
<evidence type="ECO:0000256" key="8">
    <source>
        <dbReference type="ARBA" id="ARBA00048679"/>
    </source>
</evidence>
<evidence type="ECO:0000256" key="1">
    <source>
        <dbReference type="ARBA" id="ARBA00012513"/>
    </source>
</evidence>
<evidence type="ECO:0000256" key="7">
    <source>
        <dbReference type="ARBA" id="ARBA00047899"/>
    </source>
</evidence>
<name>A0A9D1DHS3_9FIRM</name>
<dbReference type="AlphaFoldDB" id="A0A9D1DHS3"/>
<dbReference type="EC" id="2.7.11.1" evidence="1"/>
<evidence type="ECO:0000256" key="3">
    <source>
        <dbReference type="ARBA" id="ARBA00022679"/>
    </source>
</evidence>
<dbReference type="GO" id="GO:0005524">
    <property type="term" value="F:ATP binding"/>
    <property type="evidence" value="ECO:0007669"/>
    <property type="project" value="UniProtKB-KW"/>
</dbReference>
<dbReference type="InterPro" id="IPR000719">
    <property type="entry name" value="Prot_kinase_dom"/>
</dbReference>
<dbReference type="Pfam" id="PF00069">
    <property type="entry name" value="Pkinase"/>
    <property type="match status" value="1"/>
</dbReference>
<evidence type="ECO:0000313" key="11">
    <source>
        <dbReference type="Proteomes" id="UP000824239"/>
    </source>
</evidence>
<proteinExistence type="predicted"/>
<gene>
    <name evidence="10" type="ORF">IAA53_06050</name>
</gene>
<dbReference type="CDD" id="cd14014">
    <property type="entry name" value="STKc_PknB_like"/>
    <property type="match status" value="1"/>
</dbReference>
<comment type="caution">
    <text evidence="10">The sequence shown here is derived from an EMBL/GenBank/DDBJ whole genome shotgun (WGS) entry which is preliminary data.</text>
</comment>
<evidence type="ECO:0000256" key="6">
    <source>
        <dbReference type="ARBA" id="ARBA00022840"/>
    </source>
</evidence>
<dbReference type="PANTHER" id="PTHR24363:SF0">
    <property type="entry name" value="SERINE_THREONINE KINASE LIKE DOMAIN CONTAINING 1"/>
    <property type="match status" value="1"/>
</dbReference>